<evidence type="ECO:0008006" key="3">
    <source>
        <dbReference type="Google" id="ProtNLM"/>
    </source>
</evidence>
<dbReference type="OrthoDB" id="2583024at2"/>
<proteinExistence type="predicted"/>
<dbReference type="AlphaFoldDB" id="A0A1L3MNB5"/>
<dbReference type="KEGG" id="bwh:A9C19_02700"/>
<accession>A0A1L3MNB5</accession>
<dbReference type="EMBL" id="CP016020">
    <property type="protein sequence ID" value="APH03754.1"/>
    <property type="molecule type" value="Genomic_DNA"/>
</dbReference>
<evidence type="ECO:0000313" key="2">
    <source>
        <dbReference type="Proteomes" id="UP000181936"/>
    </source>
</evidence>
<keyword evidence="2" id="KW-1185">Reference proteome</keyword>
<organism evidence="1 2">
    <name type="scientific">Bacillus weihaiensis</name>
    <dbReference type="NCBI Taxonomy" id="1547283"/>
    <lineage>
        <taxon>Bacteria</taxon>
        <taxon>Bacillati</taxon>
        <taxon>Bacillota</taxon>
        <taxon>Bacilli</taxon>
        <taxon>Bacillales</taxon>
        <taxon>Bacillaceae</taxon>
        <taxon>Bacillus</taxon>
    </lineage>
</organism>
<evidence type="ECO:0000313" key="1">
    <source>
        <dbReference type="EMBL" id="APH03754.1"/>
    </source>
</evidence>
<name>A0A1L3MNB5_9BACI</name>
<dbReference type="PROSITE" id="PS51257">
    <property type="entry name" value="PROKAR_LIPOPROTEIN"/>
    <property type="match status" value="1"/>
</dbReference>
<reference evidence="1 2" key="1">
    <citation type="journal article" date="2016" name="Sci. Rep.">
        <title>Complete genome sequence and transcriptomic analysis of a novel marine strain Bacillus weihaiensis reveals the mechanism of brown algae degradation.</title>
        <authorList>
            <person name="Zhu Y."/>
            <person name="Chen P."/>
            <person name="Bao Y."/>
            <person name="Men Y."/>
            <person name="Zeng Y."/>
            <person name="Yang J."/>
            <person name="Sun J."/>
            <person name="Sun Y."/>
        </authorList>
    </citation>
    <scope>NUCLEOTIDE SEQUENCE [LARGE SCALE GENOMIC DNA]</scope>
    <source>
        <strain evidence="1 2">Alg07</strain>
    </source>
</reference>
<sequence length="164" mass="18086">MKNLLGIVFILATFIITGCQSDSQEVNADGVTIEANEGQLIEITFDQFFTKSTTGEGQITEEMLALDGKKVGIKGYMTELTPIDNRFFYLVPEPGAACPFCSADNPKYLEAIAVYTEDGKEMPFTQEGLWAYGILEVGEEVDEATGLISLFRLKAESVDIYQSR</sequence>
<dbReference type="STRING" id="1547283.A9C19_02700"/>
<dbReference type="RefSeq" id="WP_072578543.1">
    <property type="nucleotide sequence ID" value="NZ_CP016020.1"/>
</dbReference>
<dbReference type="Gene3D" id="2.40.50.870">
    <property type="entry name" value="Protein of unknown function (DUF3299)"/>
    <property type="match status" value="1"/>
</dbReference>
<dbReference type="Proteomes" id="UP000181936">
    <property type="component" value="Chromosome"/>
</dbReference>
<protein>
    <recommendedName>
        <fullName evidence="3">DUF3299 domain-containing protein</fullName>
    </recommendedName>
</protein>
<gene>
    <name evidence="1" type="ORF">A9C19_02700</name>
</gene>